<accession>A0A8J6EH60</accession>
<name>A0A8J6EH60_ELECQ</name>
<keyword evidence="6 7" id="KW-0539">Nucleus</keyword>
<keyword evidence="2" id="KW-0805">Transcription regulation</keyword>
<evidence type="ECO:0000256" key="1">
    <source>
        <dbReference type="ARBA" id="ARBA00004123"/>
    </source>
</evidence>
<dbReference type="Pfam" id="PF00157">
    <property type="entry name" value="Pou"/>
    <property type="match status" value="1"/>
</dbReference>
<organism evidence="11 12">
    <name type="scientific">Eleutherodactylus coqui</name>
    <name type="common">Puerto Rican coqui</name>
    <dbReference type="NCBI Taxonomy" id="57060"/>
    <lineage>
        <taxon>Eukaryota</taxon>
        <taxon>Metazoa</taxon>
        <taxon>Chordata</taxon>
        <taxon>Craniata</taxon>
        <taxon>Vertebrata</taxon>
        <taxon>Euteleostomi</taxon>
        <taxon>Amphibia</taxon>
        <taxon>Batrachia</taxon>
        <taxon>Anura</taxon>
        <taxon>Neobatrachia</taxon>
        <taxon>Hyloidea</taxon>
        <taxon>Eleutherodactylidae</taxon>
        <taxon>Eleutherodactylinae</taxon>
        <taxon>Eleutherodactylus</taxon>
        <taxon>Eleutherodactylus</taxon>
    </lineage>
</organism>
<evidence type="ECO:0000256" key="7">
    <source>
        <dbReference type="PROSITE-ProRule" id="PRU00108"/>
    </source>
</evidence>
<dbReference type="SMART" id="SM00352">
    <property type="entry name" value="POU"/>
    <property type="match status" value="1"/>
</dbReference>
<keyword evidence="3 7" id="KW-0238">DNA-binding</keyword>
<keyword evidence="12" id="KW-1185">Reference proteome</keyword>
<dbReference type="GO" id="GO:0000978">
    <property type="term" value="F:RNA polymerase II cis-regulatory region sequence-specific DNA binding"/>
    <property type="evidence" value="ECO:0007669"/>
    <property type="project" value="TreeGrafter"/>
</dbReference>
<comment type="caution">
    <text evidence="11">The sequence shown here is derived from an EMBL/GenBank/DDBJ whole genome shotgun (WGS) entry which is preliminary data.</text>
</comment>
<dbReference type="SUPFAM" id="SSF47413">
    <property type="entry name" value="lambda repressor-like DNA-binding domains"/>
    <property type="match status" value="1"/>
</dbReference>
<dbReference type="OrthoDB" id="6358449at2759"/>
<dbReference type="GO" id="GO:0000981">
    <property type="term" value="F:DNA-binding transcription factor activity, RNA polymerase II-specific"/>
    <property type="evidence" value="ECO:0007669"/>
    <property type="project" value="TreeGrafter"/>
</dbReference>
<evidence type="ECO:0000256" key="3">
    <source>
        <dbReference type="ARBA" id="ARBA00023125"/>
    </source>
</evidence>
<evidence type="ECO:0000259" key="10">
    <source>
        <dbReference type="PROSITE" id="PS51179"/>
    </source>
</evidence>
<dbReference type="PANTHER" id="PTHR11636">
    <property type="entry name" value="POU DOMAIN"/>
    <property type="match status" value="1"/>
</dbReference>
<dbReference type="Proteomes" id="UP000770717">
    <property type="component" value="Unassembled WGS sequence"/>
</dbReference>
<dbReference type="Pfam" id="PF00046">
    <property type="entry name" value="Homeodomain"/>
    <property type="match status" value="1"/>
</dbReference>
<feature type="DNA-binding region" description="Homeobox" evidence="7">
    <location>
        <begin position="90"/>
        <end position="149"/>
    </location>
</feature>
<evidence type="ECO:0000313" key="11">
    <source>
        <dbReference type="EMBL" id="KAG9468926.1"/>
    </source>
</evidence>
<dbReference type="PROSITE" id="PS50071">
    <property type="entry name" value="HOMEOBOX_2"/>
    <property type="match status" value="1"/>
</dbReference>
<protein>
    <recommendedName>
        <fullName evidence="13">POU domain protein</fullName>
    </recommendedName>
</protein>
<dbReference type="InterPro" id="IPR010982">
    <property type="entry name" value="Lambda_DNA-bd_dom_sf"/>
</dbReference>
<evidence type="ECO:0000256" key="4">
    <source>
        <dbReference type="ARBA" id="ARBA00023155"/>
    </source>
</evidence>
<evidence type="ECO:0000256" key="5">
    <source>
        <dbReference type="ARBA" id="ARBA00023163"/>
    </source>
</evidence>
<dbReference type="InterPro" id="IPR013847">
    <property type="entry name" value="POU"/>
</dbReference>
<dbReference type="PANTHER" id="PTHR11636:SF125">
    <property type="entry name" value="POU DOMAIN, CLASS 3, TRANSCRIPTION FACTOR 3"/>
    <property type="match status" value="1"/>
</dbReference>
<evidence type="ECO:0008006" key="13">
    <source>
        <dbReference type="Google" id="ProtNLM"/>
    </source>
</evidence>
<dbReference type="PROSITE" id="PS51179">
    <property type="entry name" value="POU_3"/>
    <property type="match status" value="1"/>
</dbReference>
<dbReference type="SMART" id="SM00389">
    <property type="entry name" value="HOX"/>
    <property type="match status" value="1"/>
</dbReference>
<keyword evidence="5" id="KW-0804">Transcription</keyword>
<comment type="subcellular location">
    <subcellularLocation>
        <location evidence="1 7 8">Nucleus</location>
    </subcellularLocation>
</comment>
<feature type="domain" description="Homeobox" evidence="9">
    <location>
        <begin position="88"/>
        <end position="148"/>
    </location>
</feature>
<dbReference type="SUPFAM" id="SSF46689">
    <property type="entry name" value="Homeodomain-like"/>
    <property type="match status" value="1"/>
</dbReference>
<feature type="domain" description="POU-specific" evidence="10">
    <location>
        <begin position="1"/>
        <end position="67"/>
    </location>
</feature>
<evidence type="ECO:0000256" key="2">
    <source>
        <dbReference type="ARBA" id="ARBA00023015"/>
    </source>
</evidence>
<evidence type="ECO:0000259" key="9">
    <source>
        <dbReference type="PROSITE" id="PS50071"/>
    </source>
</evidence>
<sequence length="215" mass="24927">MEQFVKEVRTKRVSLGYTQADVGFALGILNGQTFSQTTICRFESFQLSYKNMCRLKPFLHRWLEAAGKDENLEQKMHSGEAQAFVNRYQKRKQRTNLENKVKFSLETYFLRNPKPGRMEMTQIAEELKTDYDVVRVWFCNRRQKEKQYLSDKCSRVLYGVQHMVHPPMQASPLPQETTYMAPPAGTTAAVYTTAFSQKNEVSMLHAMPYGMPVGD</sequence>
<dbReference type="InterPro" id="IPR050255">
    <property type="entry name" value="POU_domain_TF"/>
</dbReference>
<dbReference type="PRINTS" id="PR00028">
    <property type="entry name" value="POUDOMAIN"/>
</dbReference>
<reference evidence="11" key="1">
    <citation type="thesis" date="2020" institute="ProQuest LLC" country="789 East Eisenhower Parkway, Ann Arbor, MI, USA">
        <title>Comparative Genomics and Chromosome Evolution.</title>
        <authorList>
            <person name="Mudd A.B."/>
        </authorList>
    </citation>
    <scope>NUCLEOTIDE SEQUENCE</scope>
    <source>
        <strain evidence="11">HN-11 Male</strain>
        <tissue evidence="11">Kidney and liver</tissue>
    </source>
</reference>
<dbReference type="CDD" id="cd00086">
    <property type="entry name" value="homeodomain"/>
    <property type="match status" value="1"/>
</dbReference>
<dbReference type="InterPro" id="IPR001356">
    <property type="entry name" value="HD"/>
</dbReference>
<evidence type="ECO:0000256" key="8">
    <source>
        <dbReference type="RuleBase" id="RU000682"/>
    </source>
</evidence>
<dbReference type="Gene3D" id="1.10.10.60">
    <property type="entry name" value="Homeodomain-like"/>
    <property type="match status" value="1"/>
</dbReference>
<dbReference type="GO" id="GO:0005634">
    <property type="term" value="C:nucleus"/>
    <property type="evidence" value="ECO:0007669"/>
    <property type="project" value="UniProtKB-SubCell"/>
</dbReference>
<dbReference type="AlphaFoldDB" id="A0A8J6EH60"/>
<keyword evidence="4 7" id="KW-0371">Homeobox</keyword>
<dbReference type="Gene3D" id="1.10.260.40">
    <property type="entry name" value="lambda repressor-like DNA-binding domains"/>
    <property type="match status" value="1"/>
</dbReference>
<dbReference type="InterPro" id="IPR000327">
    <property type="entry name" value="POU_dom"/>
</dbReference>
<dbReference type="EMBL" id="WNTK01000683">
    <property type="protein sequence ID" value="KAG9468926.1"/>
    <property type="molecule type" value="Genomic_DNA"/>
</dbReference>
<evidence type="ECO:0000313" key="12">
    <source>
        <dbReference type="Proteomes" id="UP000770717"/>
    </source>
</evidence>
<dbReference type="InterPro" id="IPR009057">
    <property type="entry name" value="Homeodomain-like_sf"/>
</dbReference>
<evidence type="ECO:0000256" key="6">
    <source>
        <dbReference type="ARBA" id="ARBA00023242"/>
    </source>
</evidence>
<proteinExistence type="predicted"/>
<gene>
    <name evidence="11" type="ORF">GDO78_021659</name>
</gene>